<feature type="transmembrane region" description="Helical" evidence="1">
    <location>
        <begin position="36"/>
        <end position="58"/>
    </location>
</feature>
<reference evidence="2 3" key="1">
    <citation type="journal article" date="2015" name="Genome Announc.">
        <title>Expanding the biotechnology potential of lactobacilli through comparative genomics of 213 strains and associated genera.</title>
        <authorList>
            <person name="Sun Z."/>
            <person name="Harris H.M."/>
            <person name="McCann A."/>
            <person name="Guo C."/>
            <person name="Argimon S."/>
            <person name="Zhang W."/>
            <person name="Yang X."/>
            <person name="Jeffery I.B."/>
            <person name="Cooney J.C."/>
            <person name="Kagawa T.F."/>
            <person name="Liu W."/>
            <person name="Song Y."/>
            <person name="Salvetti E."/>
            <person name="Wrobel A."/>
            <person name="Rasinkangas P."/>
            <person name="Parkhill J."/>
            <person name="Rea M.C."/>
            <person name="O'Sullivan O."/>
            <person name="Ritari J."/>
            <person name="Douillard F.P."/>
            <person name="Paul Ross R."/>
            <person name="Yang R."/>
            <person name="Briner A.E."/>
            <person name="Felis G.E."/>
            <person name="de Vos W.M."/>
            <person name="Barrangou R."/>
            <person name="Klaenhammer T.R."/>
            <person name="Caufield P.W."/>
            <person name="Cui Y."/>
            <person name="Zhang H."/>
            <person name="O'Toole P.W."/>
        </authorList>
    </citation>
    <scope>NUCLEOTIDE SEQUENCE [LARGE SCALE GENOMIC DNA]</scope>
    <source>
        <strain evidence="2 3">DSM 14421</strain>
    </source>
</reference>
<dbReference type="Proteomes" id="UP000052013">
    <property type="component" value="Unassembled WGS sequence"/>
</dbReference>
<comment type="caution">
    <text evidence="2">The sequence shown here is derived from an EMBL/GenBank/DDBJ whole genome shotgun (WGS) entry which is preliminary data.</text>
</comment>
<name>A0A0R1SKH7_9LACO</name>
<gene>
    <name evidence="2" type="ORF">FC85_GL002839</name>
</gene>
<dbReference type="AlphaFoldDB" id="A0A0R1SKH7"/>
<protein>
    <submittedName>
        <fullName evidence="2">Uncharacterized protein</fullName>
    </submittedName>
</protein>
<feature type="transmembrane region" description="Helical" evidence="1">
    <location>
        <begin position="6"/>
        <end position="24"/>
    </location>
</feature>
<evidence type="ECO:0000313" key="2">
    <source>
        <dbReference type="EMBL" id="KRL66531.1"/>
    </source>
</evidence>
<evidence type="ECO:0000313" key="3">
    <source>
        <dbReference type="Proteomes" id="UP000052013"/>
    </source>
</evidence>
<dbReference type="EMBL" id="AZEY01000041">
    <property type="protein sequence ID" value="KRL66531.1"/>
    <property type="molecule type" value="Genomic_DNA"/>
</dbReference>
<sequence>MEVGFVTIIVSLFSVVFDIVGLLMRPKGVTIENAQVASLLVNIKYLVISIGTYLIFYIRYQYMVRHSDKEGD</sequence>
<keyword evidence="1" id="KW-1133">Transmembrane helix</keyword>
<dbReference type="STRING" id="1423739.FC85_GL002839"/>
<evidence type="ECO:0000256" key="1">
    <source>
        <dbReference type="SAM" id="Phobius"/>
    </source>
</evidence>
<keyword evidence="1" id="KW-0472">Membrane</keyword>
<keyword evidence="1" id="KW-0812">Transmembrane</keyword>
<proteinExistence type="predicted"/>
<accession>A0A0R1SKH7</accession>
<organism evidence="2 3">
    <name type="scientific">Lentilactobacillus diolivorans DSM 14421</name>
    <dbReference type="NCBI Taxonomy" id="1423739"/>
    <lineage>
        <taxon>Bacteria</taxon>
        <taxon>Bacillati</taxon>
        <taxon>Bacillota</taxon>
        <taxon>Bacilli</taxon>
        <taxon>Lactobacillales</taxon>
        <taxon>Lactobacillaceae</taxon>
        <taxon>Lentilactobacillus</taxon>
    </lineage>
</organism>
<dbReference type="PATRIC" id="fig|1423739.3.peg.2951"/>